<feature type="domain" description="Formyl transferase N-terminal" evidence="5">
    <location>
        <begin position="3"/>
        <end position="184"/>
    </location>
</feature>
<accession>A0A4U9RL16</accession>
<dbReference type="AlphaFoldDB" id="A0A4U9RL16"/>
<dbReference type="Gene3D" id="3.40.50.170">
    <property type="entry name" value="Formyl transferase, N-terminal domain"/>
    <property type="match status" value="1"/>
</dbReference>
<protein>
    <recommendedName>
        <fullName evidence="4">Phosphoribosylglycinamide formyltransferase</fullName>
        <ecNumber evidence="4">2.1.2.2</ecNumber>
    </recommendedName>
    <alternativeName>
        <fullName evidence="4">5'-phosphoribosylglycinamide transformylase</fullName>
    </alternativeName>
    <alternativeName>
        <fullName evidence="4">GAR transformylase</fullName>
        <shortName evidence="4">GART</shortName>
    </alternativeName>
</protein>
<dbReference type="PANTHER" id="PTHR43369">
    <property type="entry name" value="PHOSPHORIBOSYLGLYCINAMIDE FORMYLTRANSFERASE"/>
    <property type="match status" value="1"/>
</dbReference>
<comment type="catalytic activity">
    <reaction evidence="4">
        <text>N(1)-(5-phospho-beta-D-ribosyl)glycinamide + (6R)-10-formyltetrahydrofolate = N(2)-formyl-N(1)-(5-phospho-beta-D-ribosyl)glycinamide + (6S)-5,6,7,8-tetrahydrofolate + H(+)</text>
        <dbReference type="Rhea" id="RHEA:15053"/>
        <dbReference type="ChEBI" id="CHEBI:15378"/>
        <dbReference type="ChEBI" id="CHEBI:57453"/>
        <dbReference type="ChEBI" id="CHEBI:143788"/>
        <dbReference type="ChEBI" id="CHEBI:147286"/>
        <dbReference type="ChEBI" id="CHEBI:195366"/>
        <dbReference type="EC" id="2.1.2.2"/>
    </reaction>
</comment>
<evidence type="ECO:0000313" key="6">
    <source>
        <dbReference type="EMBL" id="VTQ92076.1"/>
    </source>
</evidence>
<evidence type="ECO:0000256" key="2">
    <source>
        <dbReference type="ARBA" id="ARBA00022679"/>
    </source>
</evidence>
<comment type="caution">
    <text evidence="4">Lacks conserved residue(s) required for the propagation of feature annotation.</text>
</comment>
<dbReference type="Proteomes" id="UP000308489">
    <property type="component" value="Chromosome 1"/>
</dbReference>
<dbReference type="SUPFAM" id="SSF53328">
    <property type="entry name" value="Formyltransferase"/>
    <property type="match status" value="1"/>
</dbReference>
<proteinExistence type="inferred from homology"/>
<dbReference type="InterPro" id="IPR004607">
    <property type="entry name" value="GART"/>
</dbReference>
<feature type="binding site" evidence="4">
    <location>
        <position position="104"/>
    </location>
    <ligand>
        <name>(6R)-10-formyltetrahydrofolate</name>
        <dbReference type="ChEBI" id="CHEBI:195366"/>
    </ligand>
</feature>
<evidence type="ECO:0000256" key="1">
    <source>
        <dbReference type="ARBA" id="ARBA00005054"/>
    </source>
</evidence>
<comment type="function">
    <text evidence="4">Catalyzes the transfer of a formyl group from 10-formyltetrahydrofolate to 5-phospho-ribosyl-glycinamide (GAR), producing 5-phospho-ribosyl-N-formylglycinamide (FGAR) and tetrahydrofolate.</text>
</comment>
<evidence type="ECO:0000313" key="7">
    <source>
        <dbReference type="Proteomes" id="UP000308489"/>
    </source>
</evidence>
<dbReference type="GO" id="GO:0006189">
    <property type="term" value="P:'de novo' IMP biosynthetic process"/>
    <property type="evidence" value="ECO:0007669"/>
    <property type="project" value="UniProtKB-UniRule"/>
</dbReference>
<dbReference type="UniPathway" id="UPA00074">
    <property type="reaction ID" value="UER00126"/>
</dbReference>
<keyword evidence="2 4" id="KW-0808">Transferase</keyword>
<comment type="similarity">
    <text evidence="4">Belongs to the GART family.</text>
</comment>
<dbReference type="EMBL" id="LR590481">
    <property type="protein sequence ID" value="VTQ92076.1"/>
    <property type="molecule type" value="Genomic_DNA"/>
</dbReference>
<dbReference type="CDD" id="cd08645">
    <property type="entry name" value="FMT_core_GART"/>
    <property type="match status" value="1"/>
</dbReference>
<dbReference type="GO" id="GO:0005829">
    <property type="term" value="C:cytosol"/>
    <property type="evidence" value="ECO:0007669"/>
    <property type="project" value="TreeGrafter"/>
</dbReference>
<dbReference type="KEGG" id="hhw:NCTC503_01900"/>
<gene>
    <name evidence="4 6" type="primary">purN</name>
    <name evidence="6" type="ORF">NCTC503_01900</name>
</gene>
<name>A0A4U9RL16_HATHI</name>
<dbReference type="InterPro" id="IPR036477">
    <property type="entry name" value="Formyl_transf_N_sf"/>
</dbReference>
<evidence type="ECO:0000256" key="4">
    <source>
        <dbReference type="HAMAP-Rule" id="MF_01930"/>
    </source>
</evidence>
<dbReference type="GO" id="GO:0004644">
    <property type="term" value="F:phosphoribosylglycinamide formyltransferase activity"/>
    <property type="evidence" value="ECO:0007669"/>
    <property type="project" value="UniProtKB-UniRule"/>
</dbReference>
<reference evidence="6 7" key="1">
    <citation type="submission" date="2019-05" db="EMBL/GenBank/DDBJ databases">
        <authorList>
            <consortium name="Pathogen Informatics"/>
        </authorList>
    </citation>
    <scope>NUCLEOTIDE SEQUENCE [LARGE SCALE GENOMIC DNA]</scope>
    <source>
        <strain evidence="6 7">NCTC503</strain>
    </source>
</reference>
<feature type="site" description="Raises pKa of active site His" evidence="4">
    <location>
        <position position="147"/>
    </location>
</feature>
<keyword evidence="7" id="KW-1185">Reference proteome</keyword>
<dbReference type="PANTHER" id="PTHR43369:SF2">
    <property type="entry name" value="PHOSPHORIBOSYLGLYCINAMIDE FORMYLTRANSFERASE"/>
    <property type="match status" value="1"/>
</dbReference>
<organism evidence="6 7">
    <name type="scientific">Hathewaya histolytica</name>
    <name type="common">Clostridium histolyticum</name>
    <dbReference type="NCBI Taxonomy" id="1498"/>
    <lineage>
        <taxon>Bacteria</taxon>
        <taxon>Bacillati</taxon>
        <taxon>Bacillota</taxon>
        <taxon>Clostridia</taxon>
        <taxon>Eubacteriales</taxon>
        <taxon>Clostridiaceae</taxon>
        <taxon>Hathewaya</taxon>
    </lineage>
</organism>
<dbReference type="InterPro" id="IPR002376">
    <property type="entry name" value="Formyl_transf_N"/>
</dbReference>
<feature type="binding site" evidence="4">
    <location>
        <begin position="12"/>
        <end position="14"/>
    </location>
    <ligand>
        <name>N(1)-(5-phospho-beta-D-ribosyl)glycinamide</name>
        <dbReference type="ChEBI" id="CHEBI:143788"/>
    </ligand>
</feature>
<evidence type="ECO:0000256" key="3">
    <source>
        <dbReference type="ARBA" id="ARBA00022755"/>
    </source>
</evidence>
<keyword evidence="3 4" id="KW-0658">Purine biosynthesis</keyword>
<feature type="active site" description="Proton donor" evidence="4">
    <location>
        <position position="106"/>
    </location>
</feature>
<dbReference type="HAMAP" id="MF_01930">
    <property type="entry name" value="PurN"/>
    <property type="match status" value="1"/>
</dbReference>
<dbReference type="Pfam" id="PF00551">
    <property type="entry name" value="Formyl_trans_N"/>
    <property type="match status" value="1"/>
</dbReference>
<dbReference type="EC" id="2.1.2.2" evidence="4"/>
<dbReference type="RefSeq" id="WP_138210493.1">
    <property type="nucleotide sequence ID" value="NZ_CBCRUQ010000003.1"/>
</dbReference>
<comment type="pathway">
    <text evidence="1 4">Purine metabolism; IMP biosynthesis via de novo pathway; N(2)-formyl-N(1)-(5-phospho-D-ribosyl)glycinamide from N(1)-(5-phospho-D-ribosyl)glycinamide (10-formyl THF route): step 1/1.</text>
</comment>
<sequence length="202" mass="22253">MFKIAVLISGGGSNLQAIIDSIEKGELNCSIEYVIADNENAYGLKRAEKYNIKTLILDKKELKENLSDKILNTLKGKVDLIVLAGFLSILKGDLIKVFENKIINIHPSLIPSFCGDGMYGINVHKKALEYGVKISGCTVHFVDKGTDTGSIIIQKSVPIYGGDTPEELQKRVLVEEHKALPLAIKYIIENKISITDKIVNIL</sequence>
<feature type="binding site" evidence="4">
    <location>
        <position position="63"/>
    </location>
    <ligand>
        <name>(6R)-10-formyltetrahydrofolate</name>
        <dbReference type="ChEBI" id="CHEBI:195366"/>
    </ligand>
</feature>
<dbReference type="NCBIfam" id="TIGR00639">
    <property type="entry name" value="PurN"/>
    <property type="match status" value="1"/>
</dbReference>
<evidence type="ECO:0000259" key="5">
    <source>
        <dbReference type="Pfam" id="PF00551"/>
    </source>
</evidence>
<dbReference type="OrthoDB" id="9806170at2"/>